<evidence type="ECO:0008006" key="2">
    <source>
        <dbReference type="Google" id="ProtNLM"/>
    </source>
</evidence>
<dbReference type="SUPFAM" id="SSF89807">
    <property type="entry name" value="Dodecin-like"/>
    <property type="match status" value="1"/>
</dbReference>
<accession>A0A3B0R5L2</accession>
<gene>
    <name evidence="1" type="ORF">MNBD_ALPHA08-2042</name>
</gene>
<dbReference type="InterPro" id="IPR009923">
    <property type="entry name" value="Dodecin"/>
</dbReference>
<dbReference type="Pfam" id="PF07311">
    <property type="entry name" value="Dodecin"/>
    <property type="match status" value="1"/>
</dbReference>
<name>A0A3B0R5L2_9ZZZZ</name>
<evidence type="ECO:0000313" key="1">
    <source>
        <dbReference type="EMBL" id="VAV88500.1"/>
    </source>
</evidence>
<dbReference type="EMBL" id="UOEC01000046">
    <property type="protein sequence ID" value="VAV88500.1"/>
    <property type="molecule type" value="Genomic_DNA"/>
</dbReference>
<protein>
    <recommendedName>
        <fullName evidence="2">Dodecin domain-containing protein</fullName>
    </recommendedName>
</protein>
<sequence length="66" mass="7217">MSVAKVIELSGTSKKSSDDAVRRIVKRANKTINNVQGVWVKDVQAVVTNGKVTSWRVNCKVTFVLG</sequence>
<proteinExistence type="predicted"/>
<dbReference type="Gene3D" id="3.30.1660.10">
    <property type="entry name" value="Flavin-binding protein dodecin"/>
    <property type="match status" value="1"/>
</dbReference>
<dbReference type="PANTHER" id="PTHR39324:SF1">
    <property type="entry name" value="CALCIUM DODECIN"/>
    <property type="match status" value="1"/>
</dbReference>
<reference evidence="1" key="1">
    <citation type="submission" date="2018-06" db="EMBL/GenBank/DDBJ databases">
        <authorList>
            <person name="Zhirakovskaya E."/>
        </authorList>
    </citation>
    <scope>NUCLEOTIDE SEQUENCE</scope>
</reference>
<dbReference type="AlphaFoldDB" id="A0A3B0R5L2"/>
<dbReference type="InterPro" id="IPR025543">
    <property type="entry name" value="Dodecin-like"/>
</dbReference>
<dbReference type="InterPro" id="IPR036694">
    <property type="entry name" value="Dodecin-like_sf"/>
</dbReference>
<organism evidence="1">
    <name type="scientific">hydrothermal vent metagenome</name>
    <dbReference type="NCBI Taxonomy" id="652676"/>
    <lineage>
        <taxon>unclassified sequences</taxon>
        <taxon>metagenomes</taxon>
        <taxon>ecological metagenomes</taxon>
    </lineage>
</organism>
<dbReference type="PANTHER" id="PTHR39324">
    <property type="entry name" value="CALCIUM DODECIN"/>
    <property type="match status" value="1"/>
</dbReference>